<comment type="similarity">
    <text evidence="1">Belongs to the ABC transporter superfamily.</text>
</comment>
<evidence type="ECO:0000256" key="1">
    <source>
        <dbReference type="ARBA" id="ARBA00005417"/>
    </source>
</evidence>
<dbReference type="HOGENOM" id="CLU_000604_1_11_10"/>
<dbReference type="PANTHER" id="PTHR42734:SF6">
    <property type="entry name" value="MOLYBDATE IMPORT ATP-BINDING PROTEIN MOLC"/>
    <property type="match status" value="1"/>
</dbReference>
<dbReference type="Gene3D" id="3.40.50.300">
    <property type="entry name" value="P-loop containing nucleotide triphosphate hydrolases"/>
    <property type="match status" value="1"/>
</dbReference>
<evidence type="ECO:0000256" key="2">
    <source>
        <dbReference type="ARBA" id="ARBA00022448"/>
    </source>
</evidence>
<dbReference type="STRING" id="1191523.MROS_0128"/>
<evidence type="ECO:0000313" key="6">
    <source>
        <dbReference type="EMBL" id="AFN73372.1"/>
    </source>
</evidence>
<dbReference type="GO" id="GO:0016887">
    <property type="term" value="F:ATP hydrolysis activity"/>
    <property type="evidence" value="ECO:0007669"/>
    <property type="project" value="InterPro"/>
</dbReference>
<dbReference type="PANTHER" id="PTHR42734">
    <property type="entry name" value="METAL TRANSPORT SYSTEM ATP-BINDING PROTEIN TM_0124-RELATED"/>
    <property type="match status" value="1"/>
</dbReference>
<dbReference type="FunFam" id="3.40.50.300:FF:000134">
    <property type="entry name" value="Iron-enterobactin ABC transporter ATP-binding protein"/>
    <property type="match status" value="1"/>
</dbReference>
<dbReference type="EMBL" id="CP003557">
    <property type="protein sequence ID" value="AFN73372.1"/>
    <property type="molecule type" value="Genomic_DNA"/>
</dbReference>
<dbReference type="eggNOG" id="COG1120">
    <property type="taxonomic scope" value="Bacteria"/>
</dbReference>
<dbReference type="CDD" id="cd03214">
    <property type="entry name" value="ABC_Iron-Siderophores_B12_Hemin"/>
    <property type="match status" value="1"/>
</dbReference>
<accession>I6YS45</accession>
<keyword evidence="7" id="KW-1185">Reference proteome</keyword>
<protein>
    <submittedName>
        <fullName evidence="6">Iron (III) ABC transporter, ATP-binding protein (HemV-1)</fullName>
    </submittedName>
</protein>
<dbReference type="SMART" id="SM00382">
    <property type="entry name" value="AAA"/>
    <property type="match status" value="1"/>
</dbReference>
<feature type="domain" description="ABC transporter" evidence="5">
    <location>
        <begin position="3"/>
        <end position="244"/>
    </location>
</feature>
<dbReference type="InterPro" id="IPR003593">
    <property type="entry name" value="AAA+_ATPase"/>
</dbReference>
<dbReference type="AlphaFoldDB" id="I6YS45"/>
<evidence type="ECO:0000256" key="3">
    <source>
        <dbReference type="ARBA" id="ARBA00022741"/>
    </source>
</evidence>
<dbReference type="InterPro" id="IPR003439">
    <property type="entry name" value="ABC_transporter-like_ATP-bd"/>
</dbReference>
<dbReference type="Pfam" id="PF00005">
    <property type="entry name" value="ABC_tran"/>
    <property type="match status" value="1"/>
</dbReference>
<dbReference type="RefSeq" id="WP_014854809.1">
    <property type="nucleotide sequence ID" value="NC_018178.1"/>
</dbReference>
<dbReference type="KEGG" id="mro:MROS_0128"/>
<evidence type="ECO:0000256" key="4">
    <source>
        <dbReference type="ARBA" id="ARBA00022840"/>
    </source>
</evidence>
<dbReference type="GO" id="GO:0005524">
    <property type="term" value="F:ATP binding"/>
    <property type="evidence" value="ECO:0007669"/>
    <property type="project" value="UniProtKB-KW"/>
</dbReference>
<dbReference type="PROSITE" id="PS00211">
    <property type="entry name" value="ABC_TRANSPORTER_1"/>
    <property type="match status" value="1"/>
</dbReference>
<dbReference type="Proteomes" id="UP000009011">
    <property type="component" value="Chromosome"/>
</dbReference>
<keyword evidence="4 6" id="KW-0067">ATP-binding</keyword>
<keyword evidence="3" id="KW-0547">Nucleotide-binding</keyword>
<dbReference type="OrthoDB" id="9806726at2"/>
<dbReference type="InterPro" id="IPR027417">
    <property type="entry name" value="P-loop_NTPase"/>
</dbReference>
<dbReference type="InterPro" id="IPR017871">
    <property type="entry name" value="ABC_transporter-like_CS"/>
</dbReference>
<evidence type="ECO:0000259" key="5">
    <source>
        <dbReference type="PROSITE" id="PS50893"/>
    </source>
</evidence>
<proteinExistence type="inferred from homology"/>
<organism evidence="6 7">
    <name type="scientific">Melioribacter roseus (strain DSM 23840 / JCM 17771 / VKM B-2668 / P3M-2)</name>
    <dbReference type="NCBI Taxonomy" id="1191523"/>
    <lineage>
        <taxon>Bacteria</taxon>
        <taxon>Pseudomonadati</taxon>
        <taxon>Ignavibacteriota</taxon>
        <taxon>Ignavibacteria</taxon>
        <taxon>Ignavibacteriales</taxon>
        <taxon>Melioribacteraceae</taxon>
        <taxon>Melioribacter</taxon>
    </lineage>
</organism>
<sequence>MIIKINNLYFSYQSGKEYNQFKLSVDDWGINKGAFLSLLGPNGSGKSTLLKLILRFIKPDRGSIFINGVDIKNYKRKDLAKTVAYVPQKITSAFPYSVYETVMMGRTPYMNFMGFEDEDDRRIVKHALETFEIDHIKHKGINELSGGELQRVMIARAVAQDASIILLDEPNAHLDIEHQVSIYGILNELRRQKRITILTVTHDLNLAGIYSDDIAFMVNGRIVISGKKSEALNEKNIREIFKVNAEVIKYTDDILNVLVKPDKLN</sequence>
<evidence type="ECO:0000313" key="7">
    <source>
        <dbReference type="Proteomes" id="UP000009011"/>
    </source>
</evidence>
<dbReference type="SUPFAM" id="SSF52540">
    <property type="entry name" value="P-loop containing nucleoside triphosphate hydrolases"/>
    <property type="match status" value="1"/>
</dbReference>
<dbReference type="PROSITE" id="PS50893">
    <property type="entry name" value="ABC_TRANSPORTER_2"/>
    <property type="match status" value="1"/>
</dbReference>
<keyword evidence="2" id="KW-0813">Transport</keyword>
<dbReference type="InterPro" id="IPR050153">
    <property type="entry name" value="Metal_Ion_Import_ABC"/>
</dbReference>
<gene>
    <name evidence="6" type="ordered locus">MROS_0128</name>
</gene>
<reference evidence="6 7" key="1">
    <citation type="journal article" date="2013" name="PLoS ONE">
        <title>Genomic analysis of Melioribacter roseus, facultatively anaerobic organotrophic bacterium representing a novel deep lineage within Bacteriodetes/Chlorobi group.</title>
        <authorList>
            <person name="Kadnikov V.V."/>
            <person name="Mardanov A.V."/>
            <person name="Podosokorskaya O.A."/>
            <person name="Gavrilov S.N."/>
            <person name="Kublanov I.V."/>
            <person name="Beletsky A.V."/>
            <person name="Bonch-Osmolovskaya E.A."/>
            <person name="Ravin N.V."/>
        </authorList>
    </citation>
    <scope>NUCLEOTIDE SEQUENCE [LARGE SCALE GENOMIC DNA]</scope>
    <source>
        <strain evidence="7">JCM 17771 / P3M-2</strain>
    </source>
</reference>
<name>I6YS45_MELRP</name>